<keyword evidence="8" id="KW-0418">Kinase</keyword>
<dbReference type="GO" id="GO:0009401">
    <property type="term" value="P:phosphoenolpyruvate-dependent sugar phosphotransferase system"/>
    <property type="evidence" value="ECO:0007669"/>
    <property type="project" value="UniProtKB-KW"/>
</dbReference>
<name>A0AAE4CBU7_9ACTN</name>
<dbReference type="CDD" id="cd00211">
    <property type="entry name" value="PTS_IIA_fru"/>
    <property type="match status" value="1"/>
</dbReference>
<comment type="caution">
    <text evidence="13">The sequence shown here is derived from an EMBL/GenBank/DDBJ whole genome shotgun (WGS) entry which is preliminary data.</text>
</comment>
<dbReference type="InterPro" id="IPR002178">
    <property type="entry name" value="PTS_EIIA_type-2_dom"/>
</dbReference>
<dbReference type="Proteomes" id="UP001183643">
    <property type="component" value="Unassembled WGS sequence"/>
</dbReference>
<evidence type="ECO:0000256" key="4">
    <source>
        <dbReference type="ARBA" id="ARBA00022553"/>
    </source>
</evidence>
<dbReference type="GO" id="GO:0016301">
    <property type="term" value="F:kinase activity"/>
    <property type="evidence" value="ECO:0007669"/>
    <property type="project" value="UniProtKB-KW"/>
</dbReference>
<sequence length="148" mass="15683">MPELLDRQAIRLDAVAADRDAAIRLCGETLVAIGAAEAGYIDTMLAREQSVSTYVGEGVAIPHGTLGGKELVNRDALAVLRFPEGVDWDGNPVSVCVAIAAKGDGHVELLSALAEILLDPDQARALREATDIDEVLRLLKPVGEEQQS</sequence>
<dbReference type="Pfam" id="PF00359">
    <property type="entry name" value="PTS_EIIA_2"/>
    <property type="match status" value="1"/>
</dbReference>
<gene>
    <name evidence="13" type="ORF">J2S41_005266</name>
</gene>
<dbReference type="RefSeq" id="WP_310371436.1">
    <property type="nucleotide sequence ID" value="NZ_JAVDYB010000001.1"/>
</dbReference>
<reference evidence="13" key="1">
    <citation type="submission" date="2023-07" db="EMBL/GenBank/DDBJ databases">
        <title>Sequencing the genomes of 1000 actinobacteria strains.</title>
        <authorList>
            <person name="Klenk H.-P."/>
        </authorList>
    </citation>
    <scope>NUCLEOTIDE SEQUENCE</scope>
    <source>
        <strain evidence="13">DSM 44707</strain>
    </source>
</reference>
<dbReference type="PROSITE" id="PS51094">
    <property type="entry name" value="PTS_EIIA_TYPE_2"/>
    <property type="match status" value="1"/>
</dbReference>
<keyword evidence="3" id="KW-0813">Transport</keyword>
<protein>
    <recommendedName>
        <fullName evidence="2">Mannitol-specific phosphotransferase enzyme IIA component</fullName>
    </recommendedName>
    <alternativeName>
        <fullName evidence="10">EIIA</fullName>
    </alternativeName>
    <alternativeName>
        <fullName evidence="11">EIII</fullName>
    </alternativeName>
    <alternativeName>
        <fullName evidence="9">PTS system mannitol-specific EIIA component</fullName>
    </alternativeName>
</protein>
<dbReference type="PROSITE" id="PS00372">
    <property type="entry name" value="PTS_EIIA_TYPE_2_HIS"/>
    <property type="match status" value="1"/>
</dbReference>
<dbReference type="PANTHER" id="PTHR30181:SF2">
    <property type="entry name" value="PTS SYSTEM MANNITOL-SPECIFIC EIICBA COMPONENT"/>
    <property type="match status" value="1"/>
</dbReference>
<dbReference type="GO" id="GO:0005886">
    <property type="term" value="C:plasma membrane"/>
    <property type="evidence" value="ECO:0007669"/>
    <property type="project" value="TreeGrafter"/>
</dbReference>
<evidence type="ECO:0000256" key="3">
    <source>
        <dbReference type="ARBA" id="ARBA00022448"/>
    </source>
</evidence>
<dbReference type="GO" id="GO:0090563">
    <property type="term" value="F:protein-phosphocysteine-sugar phosphotransferase activity"/>
    <property type="evidence" value="ECO:0007669"/>
    <property type="project" value="TreeGrafter"/>
</dbReference>
<evidence type="ECO:0000256" key="6">
    <source>
        <dbReference type="ARBA" id="ARBA00022679"/>
    </source>
</evidence>
<evidence type="ECO:0000256" key="9">
    <source>
        <dbReference type="ARBA" id="ARBA00029908"/>
    </source>
</evidence>
<feature type="domain" description="PTS EIIA type-2" evidence="12">
    <location>
        <begin position="3"/>
        <end position="142"/>
    </location>
</feature>
<evidence type="ECO:0000256" key="2">
    <source>
        <dbReference type="ARBA" id="ARBA00014783"/>
    </source>
</evidence>
<dbReference type="Gene3D" id="3.40.930.10">
    <property type="entry name" value="Mannitol-specific EII, Chain A"/>
    <property type="match status" value="1"/>
</dbReference>
<evidence type="ECO:0000256" key="8">
    <source>
        <dbReference type="ARBA" id="ARBA00022777"/>
    </source>
</evidence>
<keyword evidence="14" id="KW-1185">Reference proteome</keyword>
<dbReference type="InterPro" id="IPR016152">
    <property type="entry name" value="PTrfase/Anion_transptr"/>
</dbReference>
<comment type="function">
    <text evidence="1">The phosphoenolpyruvate-dependent sugar phosphotransferase system (sugar PTS), a major carbohydrate active transport system, catalyzes the phosphorylation of incoming sugar substrates concomitantly with their translocation across the cell membrane. The enzyme II CmtAB PTS system is involved in D-mannitol transport.</text>
</comment>
<evidence type="ECO:0000256" key="5">
    <source>
        <dbReference type="ARBA" id="ARBA00022597"/>
    </source>
</evidence>
<dbReference type="InterPro" id="IPR050893">
    <property type="entry name" value="Sugar_PTS"/>
</dbReference>
<evidence type="ECO:0000259" key="12">
    <source>
        <dbReference type="PROSITE" id="PS51094"/>
    </source>
</evidence>
<dbReference type="SUPFAM" id="SSF55804">
    <property type="entry name" value="Phoshotransferase/anion transport protein"/>
    <property type="match status" value="1"/>
</dbReference>
<evidence type="ECO:0000256" key="1">
    <source>
        <dbReference type="ARBA" id="ARBA00002434"/>
    </source>
</evidence>
<dbReference type="EMBL" id="JAVDYB010000001">
    <property type="protein sequence ID" value="MDR7278488.1"/>
    <property type="molecule type" value="Genomic_DNA"/>
</dbReference>
<evidence type="ECO:0000256" key="11">
    <source>
        <dbReference type="ARBA" id="ARBA00030962"/>
    </source>
</evidence>
<evidence type="ECO:0000313" key="14">
    <source>
        <dbReference type="Proteomes" id="UP001183643"/>
    </source>
</evidence>
<dbReference type="AlphaFoldDB" id="A0AAE4CBU7"/>
<keyword evidence="6" id="KW-0808">Transferase</keyword>
<dbReference type="PANTHER" id="PTHR30181">
    <property type="entry name" value="MANNITOL PERMEASE IIC COMPONENT"/>
    <property type="match status" value="1"/>
</dbReference>
<keyword evidence="5" id="KW-0762">Sugar transport</keyword>
<evidence type="ECO:0000256" key="10">
    <source>
        <dbReference type="ARBA" id="ARBA00030956"/>
    </source>
</evidence>
<proteinExistence type="predicted"/>
<evidence type="ECO:0000313" key="13">
    <source>
        <dbReference type="EMBL" id="MDR7278488.1"/>
    </source>
</evidence>
<keyword evidence="7" id="KW-0598">Phosphotransferase system</keyword>
<accession>A0AAE4CBU7</accession>
<keyword evidence="4" id="KW-0597">Phosphoprotein</keyword>
<evidence type="ECO:0000256" key="7">
    <source>
        <dbReference type="ARBA" id="ARBA00022683"/>
    </source>
</evidence>
<organism evidence="13 14">
    <name type="scientific">Catenuloplanes atrovinosus</name>
    <dbReference type="NCBI Taxonomy" id="137266"/>
    <lineage>
        <taxon>Bacteria</taxon>
        <taxon>Bacillati</taxon>
        <taxon>Actinomycetota</taxon>
        <taxon>Actinomycetes</taxon>
        <taxon>Micromonosporales</taxon>
        <taxon>Micromonosporaceae</taxon>
        <taxon>Catenuloplanes</taxon>
    </lineage>
</organism>